<keyword evidence="3" id="KW-1185">Reference proteome</keyword>
<dbReference type="EMBL" id="KL363198">
    <property type="protein sequence ID" value="KFD55755.1"/>
    <property type="molecule type" value="Genomic_DNA"/>
</dbReference>
<name>A0A085MEV9_9BILA</name>
<feature type="compositionally biased region" description="Polar residues" evidence="1">
    <location>
        <begin position="111"/>
        <end position="121"/>
    </location>
</feature>
<evidence type="ECO:0000313" key="3">
    <source>
        <dbReference type="Proteomes" id="UP000030764"/>
    </source>
</evidence>
<reference evidence="2 3" key="1">
    <citation type="journal article" date="2014" name="Nat. Genet.">
        <title>Genome and transcriptome of the porcine whipworm Trichuris suis.</title>
        <authorList>
            <person name="Jex A.R."/>
            <person name="Nejsum P."/>
            <person name="Schwarz E.M."/>
            <person name="Hu L."/>
            <person name="Young N.D."/>
            <person name="Hall R.S."/>
            <person name="Korhonen P.K."/>
            <person name="Liao S."/>
            <person name="Thamsborg S."/>
            <person name="Xia J."/>
            <person name="Xu P."/>
            <person name="Wang S."/>
            <person name="Scheerlinck J.P."/>
            <person name="Hofmann A."/>
            <person name="Sternberg P.W."/>
            <person name="Wang J."/>
            <person name="Gasser R.B."/>
        </authorList>
    </citation>
    <scope>NUCLEOTIDE SEQUENCE [LARGE SCALE GENOMIC DNA]</scope>
    <source>
        <strain evidence="2">DCEP-RM93M</strain>
    </source>
</reference>
<accession>A0A085MEV9</accession>
<evidence type="ECO:0000256" key="1">
    <source>
        <dbReference type="SAM" id="MobiDB-lite"/>
    </source>
</evidence>
<proteinExistence type="predicted"/>
<gene>
    <name evidence="2" type="ORF">M513_03503</name>
</gene>
<evidence type="ECO:0000313" key="2">
    <source>
        <dbReference type="EMBL" id="KFD55755.1"/>
    </source>
</evidence>
<protein>
    <submittedName>
        <fullName evidence="2">Uncharacterized protein</fullName>
    </submittedName>
</protein>
<dbReference type="Proteomes" id="UP000030764">
    <property type="component" value="Unassembled WGS sequence"/>
</dbReference>
<feature type="region of interest" description="Disordered" evidence="1">
    <location>
        <begin position="109"/>
        <end position="132"/>
    </location>
</feature>
<sequence>MPQWREDRAVETEANASCEKAESIRMLQSTSRGMPLIHSPQNGVPFIFTAVQYTLNDQASRASVVGAREKQPRRSQPASRPLTLMDKFSKALCSQSSFLSFSQRLAADGGSCSSVDLQSAAMQGKDKDKVDG</sequence>
<dbReference type="AlphaFoldDB" id="A0A085MEV9"/>
<organism evidence="2 3">
    <name type="scientific">Trichuris suis</name>
    <name type="common">pig whipworm</name>
    <dbReference type="NCBI Taxonomy" id="68888"/>
    <lineage>
        <taxon>Eukaryota</taxon>
        <taxon>Metazoa</taxon>
        <taxon>Ecdysozoa</taxon>
        <taxon>Nematoda</taxon>
        <taxon>Enoplea</taxon>
        <taxon>Dorylaimia</taxon>
        <taxon>Trichinellida</taxon>
        <taxon>Trichuridae</taxon>
        <taxon>Trichuris</taxon>
    </lineage>
</organism>